<dbReference type="AlphaFoldDB" id="A0A6J5JQ90"/>
<dbReference type="InterPro" id="IPR050300">
    <property type="entry name" value="GDXG_lipolytic_enzyme"/>
</dbReference>
<organism evidence="3 4">
    <name type="scientific">Burkholderia cenocepacia</name>
    <dbReference type="NCBI Taxonomy" id="95486"/>
    <lineage>
        <taxon>Bacteria</taxon>
        <taxon>Pseudomonadati</taxon>
        <taxon>Pseudomonadota</taxon>
        <taxon>Betaproteobacteria</taxon>
        <taxon>Burkholderiales</taxon>
        <taxon>Burkholderiaceae</taxon>
        <taxon>Burkholderia</taxon>
        <taxon>Burkholderia cepacia complex</taxon>
    </lineage>
</organism>
<dbReference type="Proteomes" id="UP000494322">
    <property type="component" value="Unassembled WGS sequence"/>
</dbReference>
<evidence type="ECO:0000313" key="3">
    <source>
        <dbReference type="EMBL" id="CAB3974366.1"/>
    </source>
</evidence>
<name>A0A6J5JQ90_9BURK</name>
<protein>
    <submittedName>
        <fullName evidence="3">Acetyl hydrolase</fullName>
    </submittedName>
</protein>
<dbReference type="PANTHER" id="PTHR48081">
    <property type="entry name" value="AB HYDROLASE SUPERFAMILY PROTEIN C4A8.06C"/>
    <property type="match status" value="1"/>
</dbReference>
<gene>
    <name evidence="3" type="ORF">BCO9919_06230</name>
</gene>
<sequence length="313" mass="34462">MLDQNLAAMLKKYHAGPAIEAMNAEEQRQFFRKLRSAPTPIPGVESRDLRIDTGDTTLEARLLSPTRAADDKDDLPCLVYFHGGGWMVGGLDTHDQSGRRLALGAGIKVLLVAYRLAPEHRFPAAHDDALASTSWLFDHARELGVDPDRIAVGGESAGANMAAFVASELRDEVGKRCALQLLFYPMTQVDIDTASRSEFAEGHLITAGLHRNCMQNYLTSDSQRTDPRISILLRKELGSSSPAFIAVGGNDMFRDETRMYADRLTSAGVPVEYHEYASLIHGFCGFFDLAAEVRKAFDDASRALQRAFNRDGQ</sequence>
<dbReference type="SUPFAM" id="SSF53474">
    <property type="entry name" value="alpha/beta-Hydrolases"/>
    <property type="match status" value="1"/>
</dbReference>
<dbReference type="EMBL" id="CABWIK020000057">
    <property type="protein sequence ID" value="CAB3974366.1"/>
    <property type="molecule type" value="Genomic_DNA"/>
</dbReference>
<dbReference type="RefSeq" id="WP_175240561.1">
    <property type="nucleotide sequence ID" value="NZ_CABWIK020000057.1"/>
</dbReference>
<keyword evidence="1 3" id="KW-0378">Hydrolase</keyword>
<dbReference type="PANTHER" id="PTHR48081:SF8">
    <property type="entry name" value="ALPHA_BETA HYDROLASE FOLD-3 DOMAIN-CONTAINING PROTEIN-RELATED"/>
    <property type="match status" value="1"/>
</dbReference>
<feature type="domain" description="Alpha/beta hydrolase fold-3" evidence="2">
    <location>
        <begin position="78"/>
        <end position="284"/>
    </location>
</feature>
<dbReference type="InterPro" id="IPR013094">
    <property type="entry name" value="AB_hydrolase_3"/>
</dbReference>
<proteinExistence type="predicted"/>
<dbReference type="InterPro" id="IPR029058">
    <property type="entry name" value="AB_hydrolase_fold"/>
</dbReference>
<dbReference type="Pfam" id="PF07859">
    <property type="entry name" value="Abhydrolase_3"/>
    <property type="match status" value="1"/>
</dbReference>
<dbReference type="GO" id="GO:0016787">
    <property type="term" value="F:hydrolase activity"/>
    <property type="evidence" value="ECO:0007669"/>
    <property type="project" value="UniProtKB-KW"/>
</dbReference>
<reference evidence="3 4" key="1">
    <citation type="submission" date="2020-04" db="EMBL/GenBank/DDBJ databases">
        <authorList>
            <person name="Depoorter E."/>
        </authorList>
    </citation>
    <scope>NUCLEOTIDE SEQUENCE [LARGE SCALE GENOMIC DNA]</scope>
    <source>
        <strain evidence="3 4">BCC0132</strain>
    </source>
</reference>
<accession>A0A6J5JQ90</accession>
<evidence type="ECO:0000256" key="1">
    <source>
        <dbReference type="ARBA" id="ARBA00022801"/>
    </source>
</evidence>
<evidence type="ECO:0000259" key="2">
    <source>
        <dbReference type="Pfam" id="PF07859"/>
    </source>
</evidence>
<dbReference type="Gene3D" id="3.40.50.1820">
    <property type="entry name" value="alpha/beta hydrolase"/>
    <property type="match status" value="1"/>
</dbReference>
<evidence type="ECO:0000313" key="4">
    <source>
        <dbReference type="Proteomes" id="UP000494322"/>
    </source>
</evidence>